<protein>
    <submittedName>
        <fullName evidence="1">Uncharacterized protein</fullName>
    </submittedName>
</protein>
<comment type="caution">
    <text evidence="1">The sequence shown here is derived from an EMBL/GenBank/DDBJ whole genome shotgun (WGS) entry which is preliminary data.</text>
</comment>
<keyword evidence="2" id="KW-1185">Reference proteome</keyword>
<reference evidence="1 2" key="1">
    <citation type="submission" date="2020-08" db="EMBL/GenBank/DDBJ databases">
        <title>Genomic Encyclopedia of Type Strains, Phase III (KMG-III): the genomes of soil and plant-associated and newly described type strains.</title>
        <authorList>
            <person name="Whitman W."/>
        </authorList>
    </citation>
    <scope>NUCLEOTIDE SEQUENCE [LARGE SCALE GENOMIC DNA]</scope>
    <source>
        <strain evidence="1 2">CECT 3237</strain>
    </source>
</reference>
<gene>
    <name evidence="1" type="ORF">FHS41_001425</name>
</gene>
<sequence length="217" mass="23286">MRVNPFTVLAAAAADWQRLSGLLEPGARRTLSERLSRLRAGADASDPTAVLAAAQTLLDALPADESARLQQHGGTGRFTHQPQSELYEGYAAGDLCMLVLDGNPMVGPVLGPVRERLLSAPSTPWSEGADPRLIALSGTDGRRRLPLFQFEAGAMPWRIVLEVNSVLRAATDPWGAADWWLSRTTWWDGTPAALLGRGRDAELLGAARELAGPEGEE</sequence>
<accession>A0A7W5EZY5</accession>
<evidence type="ECO:0000313" key="2">
    <source>
        <dbReference type="Proteomes" id="UP000572907"/>
    </source>
</evidence>
<dbReference type="Proteomes" id="UP000572907">
    <property type="component" value="Unassembled WGS sequence"/>
</dbReference>
<organism evidence="1 2">
    <name type="scientific">Streptomyces violarus</name>
    <dbReference type="NCBI Taxonomy" id="67380"/>
    <lineage>
        <taxon>Bacteria</taxon>
        <taxon>Bacillati</taxon>
        <taxon>Actinomycetota</taxon>
        <taxon>Actinomycetes</taxon>
        <taxon>Kitasatosporales</taxon>
        <taxon>Streptomycetaceae</taxon>
        <taxon>Streptomyces</taxon>
    </lineage>
</organism>
<name>A0A7W5EZY5_9ACTN</name>
<dbReference type="AlphaFoldDB" id="A0A7W5EZY5"/>
<evidence type="ECO:0000313" key="1">
    <source>
        <dbReference type="EMBL" id="MBB3074956.1"/>
    </source>
</evidence>
<dbReference type="EMBL" id="JACHXE010000001">
    <property type="protein sequence ID" value="MBB3074956.1"/>
    <property type="molecule type" value="Genomic_DNA"/>
</dbReference>
<proteinExistence type="predicted"/>
<dbReference type="RefSeq" id="WP_229845072.1">
    <property type="nucleotide sequence ID" value="NZ_BMUP01000001.1"/>
</dbReference>